<feature type="transmembrane region" description="Helical" evidence="1">
    <location>
        <begin position="160"/>
        <end position="180"/>
    </location>
</feature>
<feature type="transmembrane region" description="Helical" evidence="1">
    <location>
        <begin position="217"/>
        <end position="236"/>
    </location>
</feature>
<dbReference type="AlphaFoldDB" id="A0AA39IST4"/>
<feature type="transmembrane region" description="Helical" evidence="1">
    <location>
        <begin position="59"/>
        <end position="85"/>
    </location>
</feature>
<keyword evidence="1" id="KW-0472">Membrane</keyword>
<evidence type="ECO:0000256" key="1">
    <source>
        <dbReference type="SAM" id="Phobius"/>
    </source>
</evidence>
<evidence type="ECO:0000313" key="2">
    <source>
        <dbReference type="EMBL" id="KAK0429086.1"/>
    </source>
</evidence>
<feature type="transmembrane region" description="Helical" evidence="1">
    <location>
        <begin position="91"/>
        <end position="108"/>
    </location>
</feature>
<protein>
    <submittedName>
        <fullName evidence="2">Uncharacterized protein</fullName>
    </submittedName>
</protein>
<gene>
    <name evidence="2" type="ORF">QR680_011182</name>
</gene>
<comment type="caution">
    <text evidence="2">The sequence shown here is derived from an EMBL/GenBank/DDBJ whole genome shotgun (WGS) entry which is preliminary data.</text>
</comment>
<feature type="transmembrane region" description="Helical" evidence="1">
    <location>
        <begin position="120"/>
        <end position="140"/>
    </location>
</feature>
<evidence type="ECO:0000313" key="3">
    <source>
        <dbReference type="Proteomes" id="UP001175271"/>
    </source>
</evidence>
<sequence>MSKAPSFFLLFRPQPPGADETEKFKEYAFDYGSFDFEAARQPVFFVPMRERRSNVCVETALFCFDLSATITILVYALLAIFQFRLVTKPEWQIVMALVLTLVTLRWYLAIEFRNACVELLFACGVVAEGIGLFCLVHSYIVMPEHKIYPPFPGPSSEPHVHAWDVAVLAYIVIYLVSFLVGLPFVSNWWLCGLLYIAGALSVMRWRFSADLETPVGIFFFISLIVALFSMLIPIAMKLTNCEADF</sequence>
<feature type="transmembrane region" description="Helical" evidence="1">
    <location>
        <begin position="187"/>
        <end position="205"/>
    </location>
</feature>
<organism evidence="2 3">
    <name type="scientific">Steinernema hermaphroditum</name>
    <dbReference type="NCBI Taxonomy" id="289476"/>
    <lineage>
        <taxon>Eukaryota</taxon>
        <taxon>Metazoa</taxon>
        <taxon>Ecdysozoa</taxon>
        <taxon>Nematoda</taxon>
        <taxon>Chromadorea</taxon>
        <taxon>Rhabditida</taxon>
        <taxon>Tylenchina</taxon>
        <taxon>Panagrolaimomorpha</taxon>
        <taxon>Strongyloidoidea</taxon>
        <taxon>Steinernematidae</taxon>
        <taxon>Steinernema</taxon>
    </lineage>
</organism>
<reference evidence="2" key="1">
    <citation type="submission" date="2023-06" db="EMBL/GenBank/DDBJ databases">
        <title>Genomic analysis of the entomopathogenic nematode Steinernema hermaphroditum.</title>
        <authorList>
            <person name="Schwarz E.M."/>
            <person name="Heppert J.K."/>
            <person name="Baniya A."/>
            <person name="Schwartz H.T."/>
            <person name="Tan C.-H."/>
            <person name="Antoshechkin I."/>
            <person name="Sternberg P.W."/>
            <person name="Goodrich-Blair H."/>
            <person name="Dillman A.R."/>
        </authorList>
    </citation>
    <scope>NUCLEOTIDE SEQUENCE</scope>
    <source>
        <strain evidence="2">PS9179</strain>
        <tissue evidence="2">Whole animal</tissue>
    </source>
</reference>
<keyword evidence="3" id="KW-1185">Reference proteome</keyword>
<dbReference type="Proteomes" id="UP001175271">
    <property type="component" value="Unassembled WGS sequence"/>
</dbReference>
<name>A0AA39IST4_9BILA</name>
<keyword evidence="1" id="KW-0812">Transmembrane</keyword>
<accession>A0AA39IST4</accession>
<proteinExistence type="predicted"/>
<dbReference type="EMBL" id="JAUCMV010000001">
    <property type="protein sequence ID" value="KAK0429086.1"/>
    <property type="molecule type" value="Genomic_DNA"/>
</dbReference>
<keyword evidence="1" id="KW-1133">Transmembrane helix</keyword>